<feature type="active site" description="Proton acceptor" evidence="13">
    <location>
        <position position="680"/>
    </location>
</feature>
<protein>
    <recommendedName>
        <fullName evidence="5 12">Long-chain-alcohol oxidase</fullName>
        <ecNumber evidence="5 12">1.1.3.20</ecNumber>
    </recommendedName>
</protein>
<dbReference type="InterPro" id="IPR036188">
    <property type="entry name" value="FAD/NAD-bd_sf"/>
</dbReference>
<comment type="similarity">
    <text evidence="4 12">Belongs to the GMC oxidoreductase family.</text>
</comment>
<dbReference type="OrthoDB" id="269227at2759"/>
<dbReference type="Proteomes" id="UP000267821">
    <property type="component" value="Unassembled WGS sequence"/>
</dbReference>
<keyword evidence="7" id="KW-0812">Transmembrane</keyword>
<dbReference type="InterPro" id="IPR012400">
    <property type="entry name" value="Long_Oxdase"/>
</dbReference>
<evidence type="ECO:0000259" key="15">
    <source>
        <dbReference type="Pfam" id="PF05199"/>
    </source>
</evidence>
<comment type="function">
    <text evidence="2">Long-chain fatty alcohol oxidase involved in the omega-oxidation pathway of lipid degradation.</text>
</comment>
<dbReference type="PIRSF" id="PIRSF028937">
    <property type="entry name" value="Lg_Ch_AO"/>
    <property type="match status" value="1"/>
</dbReference>
<dbReference type="InterPro" id="IPR007867">
    <property type="entry name" value="GMC_OxRtase_C"/>
</dbReference>
<dbReference type="Pfam" id="PF00732">
    <property type="entry name" value="GMC_oxred_N"/>
    <property type="match status" value="1"/>
</dbReference>
<evidence type="ECO:0000256" key="12">
    <source>
        <dbReference type="PIRNR" id="PIRNR028937"/>
    </source>
</evidence>
<evidence type="ECO:0000259" key="14">
    <source>
        <dbReference type="Pfam" id="PF00732"/>
    </source>
</evidence>
<sequence>MAGQVARQAFTPTQWRTFMAIADTIFPAHTPEQVKEILTALPQGQGNKAAIEQFLARSASDCREFADALDEVFAHKIPSDAVVKIRMVLDLLDGGIFTFLLTRSFTGFSRLPLSTRTTILQNWSQSWLGTLRILHRQLQLIYCNTMLKANPLLISALEYPEFPPAYTPQENDPLHPSCATPAPPFHKPNFQVLEDTSSSGNDQDVIELESDIVVVGSGAGGGVCAARLAQELCPLGITVTVLEKAGFFSPENMPLPQIPLAQISHDNSGAISTRDGQGLCVAGTTWGGGTTINWGISLELEPPITQEWSSKYGLKGVLEGRDYQDCQKHVRERMGVTAPEERHFNKANRVIWEGARKVGLDPIPLPQNCGGRMEEHVKCSHCSSGCRSGCKQGTANSFLVDAEKAGAKCISGVEITNIIWSPESIAEKICAGVEGWIVTPPSVNLSSSTSPAKAKRKFRLLSPRVVLSTGALRTPTILQSSSLTNPSIGKNLRVHPCLLVYGLTSSDKPMDPWDGTPTTVLVPTTNDKSLPMKSKLMRMDPPPSMALTCLPWYDATEYLKSVLSYKHSITLLTLVRDTDSSGEVAKGGTKTASGEVGPPDIGYTFSAKDRATAIDGIILSCKVLLEGGCKSVVPCIPLPPHLARFTAQDGVDSPTATNEFGKWAEAVRRYGCGMGWVSAHLMGTARWGGKAGDGSVCDGENGGRVWGTKGVYVVDGSAFPTASGVNPMLTIMGLAEWAGRRIVEEVKGEMDVRA</sequence>
<evidence type="ECO:0000256" key="13">
    <source>
        <dbReference type="PIRSR" id="PIRSR028937-1"/>
    </source>
</evidence>
<evidence type="ECO:0000256" key="7">
    <source>
        <dbReference type="ARBA" id="ARBA00022692"/>
    </source>
</evidence>
<evidence type="ECO:0000256" key="10">
    <source>
        <dbReference type="ARBA" id="ARBA00023002"/>
    </source>
</evidence>
<keyword evidence="10 12" id="KW-0560">Oxidoreductase</keyword>
<dbReference type="EMBL" id="ML121556">
    <property type="protein sequence ID" value="RPB21902.1"/>
    <property type="molecule type" value="Genomic_DNA"/>
</dbReference>
<comment type="catalytic activity">
    <reaction evidence="1 12">
        <text>a long-chain primary fatty alcohol + O2 = a long-chain fatty aldehyde + H2O2</text>
        <dbReference type="Rhea" id="RHEA:22756"/>
        <dbReference type="ChEBI" id="CHEBI:15379"/>
        <dbReference type="ChEBI" id="CHEBI:16240"/>
        <dbReference type="ChEBI" id="CHEBI:17176"/>
        <dbReference type="ChEBI" id="CHEBI:77396"/>
        <dbReference type="EC" id="1.1.3.20"/>
    </reaction>
</comment>
<evidence type="ECO:0000313" key="17">
    <source>
        <dbReference type="Proteomes" id="UP000267821"/>
    </source>
</evidence>
<dbReference type="GO" id="GO:0050660">
    <property type="term" value="F:flavin adenine dinucleotide binding"/>
    <property type="evidence" value="ECO:0007669"/>
    <property type="project" value="InterPro"/>
</dbReference>
<dbReference type="Pfam" id="PF05199">
    <property type="entry name" value="GMC_oxred_C"/>
    <property type="match status" value="1"/>
</dbReference>
<evidence type="ECO:0000256" key="4">
    <source>
        <dbReference type="ARBA" id="ARBA00010790"/>
    </source>
</evidence>
<dbReference type="PANTHER" id="PTHR46056:SF12">
    <property type="entry name" value="LONG-CHAIN-ALCOHOL OXIDASE"/>
    <property type="match status" value="1"/>
</dbReference>
<keyword evidence="8" id="KW-0274">FAD</keyword>
<gene>
    <name evidence="16" type="ORF">L211DRAFT_827495</name>
</gene>
<evidence type="ECO:0000256" key="2">
    <source>
        <dbReference type="ARBA" id="ARBA00003842"/>
    </source>
</evidence>
<keyword evidence="6" id="KW-0285">Flavoprotein</keyword>
<dbReference type="InParanoid" id="A0A3N4LKI6"/>
<dbReference type="SUPFAM" id="SSF51905">
    <property type="entry name" value="FAD/NAD(P)-binding domain"/>
    <property type="match status" value="1"/>
</dbReference>
<dbReference type="InterPro" id="IPR000172">
    <property type="entry name" value="GMC_OxRdtase_N"/>
</dbReference>
<dbReference type="PANTHER" id="PTHR46056">
    <property type="entry name" value="LONG-CHAIN-ALCOHOL OXIDASE"/>
    <property type="match status" value="1"/>
</dbReference>
<organism evidence="16 17">
    <name type="scientific">Terfezia boudieri ATCC MYA-4762</name>
    <dbReference type="NCBI Taxonomy" id="1051890"/>
    <lineage>
        <taxon>Eukaryota</taxon>
        <taxon>Fungi</taxon>
        <taxon>Dikarya</taxon>
        <taxon>Ascomycota</taxon>
        <taxon>Pezizomycotina</taxon>
        <taxon>Pezizomycetes</taxon>
        <taxon>Pezizales</taxon>
        <taxon>Pezizaceae</taxon>
        <taxon>Terfezia</taxon>
    </lineage>
</organism>
<keyword evidence="9" id="KW-1133">Transmembrane helix</keyword>
<reference evidence="16 17" key="1">
    <citation type="journal article" date="2018" name="Nat. Ecol. Evol.">
        <title>Pezizomycetes genomes reveal the molecular basis of ectomycorrhizal truffle lifestyle.</title>
        <authorList>
            <person name="Murat C."/>
            <person name="Payen T."/>
            <person name="Noel B."/>
            <person name="Kuo A."/>
            <person name="Morin E."/>
            <person name="Chen J."/>
            <person name="Kohler A."/>
            <person name="Krizsan K."/>
            <person name="Balestrini R."/>
            <person name="Da Silva C."/>
            <person name="Montanini B."/>
            <person name="Hainaut M."/>
            <person name="Levati E."/>
            <person name="Barry K.W."/>
            <person name="Belfiori B."/>
            <person name="Cichocki N."/>
            <person name="Clum A."/>
            <person name="Dockter R.B."/>
            <person name="Fauchery L."/>
            <person name="Guy J."/>
            <person name="Iotti M."/>
            <person name="Le Tacon F."/>
            <person name="Lindquist E.A."/>
            <person name="Lipzen A."/>
            <person name="Malagnac F."/>
            <person name="Mello A."/>
            <person name="Molinier V."/>
            <person name="Miyauchi S."/>
            <person name="Poulain J."/>
            <person name="Riccioni C."/>
            <person name="Rubini A."/>
            <person name="Sitrit Y."/>
            <person name="Splivallo R."/>
            <person name="Traeger S."/>
            <person name="Wang M."/>
            <person name="Zifcakova L."/>
            <person name="Wipf D."/>
            <person name="Zambonelli A."/>
            <person name="Paolocci F."/>
            <person name="Nowrousian M."/>
            <person name="Ottonello S."/>
            <person name="Baldrian P."/>
            <person name="Spatafora J.W."/>
            <person name="Henrissat B."/>
            <person name="Nagy L.G."/>
            <person name="Aury J.M."/>
            <person name="Wincker P."/>
            <person name="Grigoriev I.V."/>
            <person name="Bonfante P."/>
            <person name="Martin F.M."/>
        </authorList>
    </citation>
    <scope>NUCLEOTIDE SEQUENCE [LARGE SCALE GENOMIC DNA]</scope>
    <source>
        <strain evidence="16 17">ATCC MYA-4762</strain>
    </source>
</reference>
<keyword evidence="11" id="KW-0472">Membrane</keyword>
<dbReference type="Gene3D" id="3.50.50.60">
    <property type="entry name" value="FAD/NAD(P)-binding domain"/>
    <property type="match status" value="2"/>
</dbReference>
<evidence type="ECO:0000256" key="1">
    <source>
        <dbReference type="ARBA" id="ARBA00000920"/>
    </source>
</evidence>
<evidence type="ECO:0000256" key="9">
    <source>
        <dbReference type="ARBA" id="ARBA00022989"/>
    </source>
</evidence>
<evidence type="ECO:0000256" key="3">
    <source>
        <dbReference type="ARBA" id="ARBA00004370"/>
    </source>
</evidence>
<evidence type="ECO:0000256" key="11">
    <source>
        <dbReference type="ARBA" id="ARBA00023136"/>
    </source>
</evidence>
<name>A0A3N4LKI6_9PEZI</name>
<dbReference type="STRING" id="1051890.A0A3N4LKI6"/>
<proteinExistence type="inferred from homology"/>
<evidence type="ECO:0000256" key="8">
    <source>
        <dbReference type="ARBA" id="ARBA00022827"/>
    </source>
</evidence>
<accession>A0A3N4LKI6</accession>
<evidence type="ECO:0000256" key="5">
    <source>
        <dbReference type="ARBA" id="ARBA00013125"/>
    </source>
</evidence>
<feature type="domain" description="Glucose-methanol-choline oxidoreductase N-terminal" evidence="14">
    <location>
        <begin position="267"/>
        <end position="497"/>
    </location>
</feature>
<dbReference type="AlphaFoldDB" id="A0A3N4LKI6"/>
<evidence type="ECO:0000313" key="16">
    <source>
        <dbReference type="EMBL" id="RPB21902.1"/>
    </source>
</evidence>
<dbReference type="EC" id="1.1.3.20" evidence="5 12"/>
<dbReference type="GO" id="GO:0016020">
    <property type="term" value="C:membrane"/>
    <property type="evidence" value="ECO:0007669"/>
    <property type="project" value="UniProtKB-SubCell"/>
</dbReference>
<comment type="subcellular location">
    <subcellularLocation>
        <location evidence="3">Membrane</location>
    </subcellularLocation>
</comment>
<dbReference type="GO" id="GO:0046577">
    <property type="term" value="F:long-chain-alcohol oxidase activity"/>
    <property type="evidence" value="ECO:0007669"/>
    <property type="project" value="UniProtKB-EC"/>
</dbReference>
<keyword evidence="17" id="KW-1185">Reference proteome</keyword>
<evidence type="ECO:0000256" key="6">
    <source>
        <dbReference type="ARBA" id="ARBA00022630"/>
    </source>
</evidence>
<feature type="domain" description="Glucose-methanol-choline oxidoreductase C-terminal" evidence="15">
    <location>
        <begin position="598"/>
        <end position="735"/>
    </location>
</feature>